<reference evidence="3" key="5">
    <citation type="journal article" date="2021" name="G3 (Bethesda)">
        <title>Aegilops tauschii genome assembly Aet v5.0 features greater sequence contiguity and improved annotation.</title>
        <authorList>
            <person name="Wang L."/>
            <person name="Zhu T."/>
            <person name="Rodriguez J.C."/>
            <person name="Deal K.R."/>
            <person name="Dubcovsky J."/>
            <person name="McGuire P.E."/>
            <person name="Lux T."/>
            <person name="Spannagl M."/>
            <person name="Mayer K.F.X."/>
            <person name="Baldrich P."/>
            <person name="Meyers B.C."/>
            <person name="Huo N."/>
            <person name="Gu Y.Q."/>
            <person name="Zhou H."/>
            <person name="Devos K.M."/>
            <person name="Bennetzen J.L."/>
            <person name="Unver T."/>
            <person name="Budak H."/>
            <person name="Gulick P.J."/>
            <person name="Galiba G."/>
            <person name="Kalapos B."/>
            <person name="Nelson D.R."/>
            <person name="Li P."/>
            <person name="You F.M."/>
            <person name="Luo M.C."/>
            <person name="Dvorak J."/>
        </authorList>
    </citation>
    <scope>NUCLEOTIDE SEQUENCE [LARGE SCALE GENOMIC DNA]</scope>
    <source>
        <strain evidence="3">cv. AL8/78</strain>
    </source>
</reference>
<reference evidence="3" key="4">
    <citation type="submission" date="2019-03" db="UniProtKB">
        <authorList>
            <consortium name="EnsemblPlants"/>
        </authorList>
    </citation>
    <scope>IDENTIFICATION</scope>
</reference>
<dbReference type="RefSeq" id="XP_020188714.1">
    <property type="nucleotide sequence ID" value="XM_020333125.4"/>
</dbReference>
<organism evidence="3 4">
    <name type="scientific">Aegilops tauschii subsp. strangulata</name>
    <name type="common">Goatgrass</name>
    <dbReference type="NCBI Taxonomy" id="200361"/>
    <lineage>
        <taxon>Eukaryota</taxon>
        <taxon>Viridiplantae</taxon>
        <taxon>Streptophyta</taxon>
        <taxon>Embryophyta</taxon>
        <taxon>Tracheophyta</taxon>
        <taxon>Spermatophyta</taxon>
        <taxon>Magnoliopsida</taxon>
        <taxon>Liliopsida</taxon>
        <taxon>Poales</taxon>
        <taxon>Poaceae</taxon>
        <taxon>BOP clade</taxon>
        <taxon>Pooideae</taxon>
        <taxon>Triticodae</taxon>
        <taxon>Triticeae</taxon>
        <taxon>Triticinae</taxon>
        <taxon>Aegilops</taxon>
    </lineage>
</organism>
<dbReference type="InterPro" id="IPR023213">
    <property type="entry name" value="CAT-like_dom_sf"/>
</dbReference>
<evidence type="ECO:0000313" key="4">
    <source>
        <dbReference type="Proteomes" id="UP000015105"/>
    </source>
</evidence>
<reference evidence="4" key="1">
    <citation type="journal article" date="2014" name="Science">
        <title>Ancient hybridizations among the ancestral genomes of bread wheat.</title>
        <authorList>
            <consortium name="International Wheat Genome Sequencing Consortium,"/>
            <person name="Marcussen T."/>
            <person name="Sandve S.R."/>
            <person name="Heier L."/>
            <person name="Spannagl M."/>
            <person name="Pfeifer M."/>
            <person name="Jakobsen K.S."/>
            <person name="Wulff B.B."/>
            <person name="Steuernagel B."/>
            <person name="Mayer K.F."/>
            <person name="Olsen O.A."/>
        </authorList>
    </citation>
    <scope>NUCLEOTIDE SEQUENCE [LARGE SCALE GENOMIC DNA]</scope>
    <source>
        <strain evidence="4">cv. AL8/78</strain>
    </source>
</reference>
<keyword evidence="4" id="KW-1185">Reference proteome</keyword>
<dbReference type="KEGG" id="ats:109774410"/>
<reference evidence="3" key="3">
    <citation type="journal article" date="2017" name="Nature">
        <title>Genome sequence of the progenitor of the wheat D genome Aegilops tauschii.</title>
        <authorList>
            <person name="Luo M.C."/>
            <person name="Gu Y.Q."/>
            <person name="Puiu D."/>
            <person name="Wang H."/>
            <person name="Twardziok S.O."/>
            <person name="Deal K.R."/>
            <person name="Huo N."/>
            <person name="Zhu T."/>
            <person name="Wang L."/>
            <person name="Wang Y."/>
            <person name="McGuire P.E."/>
            <person name="Liu S."/>
            <person name="Long H."/>
            <person name="Ramasamy R.K."/>
            <person name="Rodriguez J.C."/>
            <person name="Van S.L."/>
            <person name="Yuan L."/>
            <person name="Wang Z."/>
            <person name="Xia Z."/>
            <person name="Xiao L."/>
            <person name="Anderson O.D."/>
            <person name="Ouyang S."/>
            <person name="Liang Y."/>
            <person name="Zimin A.V."/>
            <person name="Pertea G."/>
            <person name="Qi P."/>
            <person name="Bennetzen J.L."/>
            <person name="Dai X."/>
            <person name="Dawson M.W."/>
            <person name="Muller H.G."/>
            <person name="Kugler K."/>
            <person name="Rivarola-Duarte L."/>
            <person name="Spannagl M."/>
            <person name="Mayer K.F.X."/>
            <person name="Lu F.H."/>
            <person name="Bevan M.W."/>
            <person name="Leroy P."/>
            <person name="Li P."/>
            <person name="You F.M."/>
            <person name="Sun Q."/>
            <person name="Liu Z."/>
            <person name="Lyons E."/>
            <person name="Wicker T."/>
            <person name="Salzberg S.L."/>
            <person name="Devos K.M."/>
            <person name="Dvorak J."/>
        </authorList>
    </citation>
    <scope>NUCLEOTIDE SEQUENCE [LARGE SCALE GENOMIC DNA]</scope>
    <source>
        <strain evidence="3">cv. AL8/78</strain>
    </source>
</reference>
<dbReference type="InterPro" id="IPR050898">
    <property type="entry name" value="Plant_acyltransferase"/>
</dbReference>
<dbReference type="Pfam" id="PF02458">
    <property type="entry name" value="Transferase"/>
    <property type="match status" value="1"/>
</dbReference>
<dbReference type="Gene3D" id="3.30.559.10">
    <property type="entry name" value="Chloramphenicol acetyltransferase-like domain"/>
    <property type="match status" value="2"/>
</dbReference>
<dbReference type="PANTHER" id="PTHR31147">
    <property type="entry name" value="ACYL TRANSFERASE 4"/>
    <property type="match status" value="1"/>
</dbReference>
<dbReference type="AlphaFoldDB" id="A0A452XY15"/>
<protein>
    <recommendedName>
        <fullName evidence="5">3'-N-debenzoyl-2'-deoxytaxol N-benzoyltransferase</fullName>
    </recommendedName>
</protein>
<keyword evidence="2" id="KW-0808">Transferase</keyword>
<dbReference type="GeneID" id="109774410"/>
<dbReference type="PANTHER" id="PTHR31147:SF66">
    <property type="entry name" value="OS05G0315700 PROTEIN"/>
    <property type="match status" value="1"/>
</dbReference>
<accession>A0A452XY15</accession>
<proteinExistence type="inferred from homology"/>
<reference evidence="4" key="2">
    <citation type="journal article" date="2017" name="Nat. Plants">
        <title>The Aegilops tauschii genome reveals multiple impacts of transposons.</title>
        <authorList>
            <person name="Zhao G."/>
            <person name="Zou C."/>
            <person name="Li K."/>
            <person name="Wang K."/>
            <person name="Li T."/>
            <person name="Gao L."/>
            <person name="Zhang X."/>
            <person name="Wang H."/>
            <person name="Yang Z."/>
            <person name="Liu X."/>
            <person name="Jiang W."/>
            <person name="Mao L."/>
            <person name="Kong X."/>
            <person name="Jiao Y."/>
            <person name="Jia J."/>
        </authorList>
    </citation>
    <scope>NUCLEOTIDE SEQUENCE [LARGE SCALE GENOMIC DNA]</scope>
    <source>
        <strain evidence="4">cv. AL8/78</strain>
    </source>
</reference>
<dbReference type="EnsemblPlants" id="AET1Gv20206700.1">
    <property type="protein sequence ID" value="AET1Gv20206700.1"/>
    <property type="gene ID" value="AET1Gv20206700"/>
</dbReference>
<dbReference type="OrthoDB" id="671439at2759"/>
<dbReference type="Gramene" id="AET1Gv20206700.1">
    <property type="protein sequence ID" value="AET1Gv20206700.1"/>
    <property type="gene ID" value="AET1Gv20206700"/>
</dbReference>
<dbReference type="GO" id="GO:0016747">
    <property type="term" value="F:acyltransferase activity, transferring groups other than amino-acyl groups"/>
    <property type="evidence" value="ECO:0007669"/>
    <property type="project" value="UniProtKB-ARBA"/>
</dbReference>
<evidence type="ECO:0000313" key="3">
    <source>
        <dbReference type="EnsemblPlants" id="AET1Gv20206700.1"/>
    </source>
</evidence>
<sequence>MLIGSKYTSDDERSSIRFSIRRSPQKHTEHLTYRTESGTHARGVQIAMTPTFAVRRREPVLVVPASPTPRETKRLSDIDSKESLRVLMPGVFVYRGGPARGDDDPVDVIGRALSEALVHYYPLAGRFREVEGGKLVVECTGEGVLFAEADADVRLAELEEAAGGGQGLTPPFPCMDELLLDVDCSGGGVLTWPLVVIQATRLLCGGFVFGMRINHAMCDAAGVYLFMSAVADLARGLPAPAVAPSWSRGLLDAPHTKHDVAPPLPFPAHGSDDTVMRSFVFRVADIASLKKRLHVHGAPVATTFEVLAALLWRARTVALALPAGEVARLGIIASFRRNAALRLPTGYYGNACVPLRASAPADDMGGSSLGDVVEMIQKAKATAVHVRSAADMLALHGPPPFDSPNMFLLSDLRHVGFHRVDFGWGEPVYGGPSQVHLGGTFFVAVKDGDGEDAVAVPVMLPRTAMGLFAAEIETSLKA</sequence>
<evidence type="ECO:0000256" key="1">
    <source>
        <dbReference type="ARBA" id="ARBA00009861"/>
    </source>
</evidence>
<dbReference type="Proteomes" id="UP000015105">
    <property type="component" value="Chromosome 1D"/>
</dbReference>
<name>A0A452XY15_AEGTS</name>
<evidence type="ECO:0008006" key="5">
    <source>
        <dbReference type="Google" id="ProtNLM"/>
    </source>
</evidence>
<evidence type="ECO:0000256" key="2">
    <source>
        <dbReference type="ARBA" id="ARBA00022679"/>
    </source>
</evidence>
<dbReference type="OMA" id="GPSHAWF"/>
<dbReference type="STRING" id="200361.A0A452XY15"/>
<comment type="similarity">
    <text evidence="1">Belongs to the plant acyltransferase family.</text>
</comment>